<dbReference type="InterPro" id="IPR020751">
    <property type="entry name" value="aa-tRNA-synth_I_codon-bd_sub2"/>
</dbReference>
<dbReference type="InterPro" id="IPR001412">
    <property type="entry name" value="aa-tRNA-synth_I_CS"/>
</dbReference>
<dbReference type="GO" id="GO:0006424">
    <property type="term" value="P:glutamyl-tRNA aminoacylation"/>
    <property type="evidence" value="ECO:0007669"/>
    <property type="project" value="UniProtKB-UniRule"/>
</dbReference>
<dbReference type="Pfam" id="PF19269">
    <property type="entry name" value="Anticodon_2"/>
    <property type="match status" value="1"/>
</dbReference>
<keyword evidence="5 11" id="KW-0436">Ligase</keyword>
<evidence type="ECO:0000256" key="11">
    <source>
        <dbReference type="HAMAP-Rule" id="MF_00022"/>
    </source>
</evidence>
<name>A0A385YUS0_9BACL</name>
<dbReference type="Pfam" id="PF00749">
    <property type="entry name" value="tRNA-synt_1c"/>
    <property type="match status" value="1"/>
</dbReference>
<dbReference type="SUPFAM" id="SSF52374">
    <property type="entry name" value="Nucleotidylyl transferase"/>
    <property type="match status" value="1"/>
</dbReference>
<dbReference type="InterPro" id="IPR014729">
    <property type="entry name" value="Rossmann-like_a/b/a_fold"/>
</dbReference>
<evidence type="ECO:0000256" key="3">
    <source>
        <dbReference type="ARBA" id="ARBA00011245"/>
    </source>
</evidence>
<dbReference type="PANTHER" id="PTHR43311:SF2">
    <property type="entry name" value="GLUTAMATE--TRNA LIGASE, MITOCHONDRIAL-RELATED"/>
    <property type="match status" value="1"/>
</dbReference>
<dbReference type="InterPro" id="IPR008925">
    <property type="entry name" value="aa_tRNA-synth_I_cd-bd_sf"/>
</dbReference>
<dbReference type="GO" id="GO:0005524">
    <property type="term" value="F:ATP binding"/>
    <property type="evidence" value="ECO:0007669"/>
    <property type="project" value="UniProtKB-UniRule"/>
</dbReference>
<dbReference type="EC" id="6.1.1.17" evidence="11"/>
<gene>
    <name evidence="11" type="primary">gltX</name>
    <name evidence="14" type="ORF">D3873_12680</name>
</gene>
<feature type="short sequence motif" description="'KMSKS' region" evidence="11">
    <location>
        <begin position="253"/>
        <end position="257"/>
    </location>
</feature>
<evidence type="ECO:0000256" key="8">
    <source>
        <dbReference type="ARBA" id="ARBA00022917"/>
    </source>
</evidence>
<keyword evidence="9 11" id="KW-0030">Aminoacyl-tRNA synthetase</keyword>
<evidence type="ECO:0000256" key="10">
    <source>
        <dbReference type="ARBA" id="ARBA00048351"/>
    </source>
</evidence>
<evidence type="ECO:0000256" key="2">
    <source>
        <dbReference type="ARBA" id="ARBA00007894"/>
    </source>
</evidence>
<dbReference type="GO" id="GO:0008270">
    <property type="term" value="F:zinc ion binding"/>
    <property type="evidence" value="ECO:0007669"/>
    <property type="project" value="InterPro"/>
</dbReference>
<dbReference type="InterPro" id="IPR033910">
    <property type="entry name" value="GluRS_core"/>
</dbReference>
<protein>
    <recommendedName>
        <fullName evidence="11">Glutamate--tRNA ligase</fullName>
        <ecNumber evidence="11">6.1.1.17</ecNumber>
    </recommendedName>
    <alternativeName>
        <fullName evidence="11">Glutamyl-tRNA synthetase</fullName>
        <shortName evidence="11">GluRS</shortName>
    </alternativeName>
</protein>
<evidence type="ECO:0000256" key="7">
    <source>
        <dbReference type="ARBA" id="ARBA00022840"/>
    </source>
</evidence>
<dbReference type="InterPro" id="IPR049940">
    <property type="entry name" value="GluQ/Sye"/>
</dbReference>
<dbReference type="GO" id="GO:0004818">
    <property type="term" value="F:glutamate-tRNA ligase activity"/>
    <property type="evidence" value="ECO:0007669"/>
    <property type="project" value="UniProtKB-UniRule"/>
</dbReference>
<dbReference type="EMBL" id="CP032418">
    <property type="protein sequence ID" value="AYC30635.1"/>
    <property type="molecule type" value="Genomic_DNA"/>
</dbReference>
<dbReference type="InterPro" id="IPR020058">
    <property type="entry name" value="Glu/Gln-tRNA-synth_Ib_cat-dom"/>
</dbReference>
<evidence type="ECO:0000313" key="14">
    <source>
        <dbReference type="EMBL" id="AYC30635.1"/>
    </source>
</evidence>
<sequence>MTQEVRVRYAPSPTGNLHIGGARTALFNYLFAKHHGGKFIVRIEDTDIERNIEGGELSQLDNLRWLGIDYDESVDIGGPYAPYRQMERLDVYKEHAEKMLEKGQAYKCFCSPEKLEAEREAQKASGIAAPMYTGTCRNLSKEEVAAKEANGESFTIRMRVPENVTYTFTDLVRGEVTFESKDVGDWVLVKTNGIPTYNYAVVLDDYFMKISHVFRGEEHLSNTPKQLMIFDAFGWKAPEYGHMTLIINESRKKLSKRDESIIQFVAQYKDLGYLPEAMFNFFALLGWSPEGEDEIFTKEQFIEMFDVNRLSKSPSMFDKQKLTWMNNQYVKQLSLDEVTELALPHLQKAGKLPAELSAEQAEWARNLIALYHQQMSFGAEIVELSDVFFKDELAYDEEATEVLNGEQVPEVMAAFANELESLESFDADSIKASIKAVQKATGHKGKNLFMPIRVVTTGQTHGPELPNAISLLGKETVLKRVEKFAKQ</sequence>
<dbReference type="FunFam" id="3.40.50.620:FF:000007">
    <property type="entry name" value="Glutamate--tRNA ligase"/>
    <property type="match status" value="1"/>
</dbReference>
<dbReference type="InterPro" id="IPR045462">
    <property type="entry name" value="aa-tRNA-synth_I_cd-bd"/>
</dbReference>
<evidence type="ECO:0000256" key="5">
    <source>
        <dbReference type="ARBA" id="ARBA00022598"/>
    </source>
</evidence>
<evidence type="ECO:0000256" key="9">
    <source>
        <dbReference type="ARBA" id="ARBA00023146"/>
    </source>
</evidence>
<dbReference type="GO" id="GO:0000049">
    <property type="term" value="F:tRNA binding"/>
    <property type="evidence" value="ECO:0007669"/>
    <property type="project" value="InterPro"/>
</dbReference>
<organism evidence="14 15">
    <name type="scientific">Paenisporosarcina cavernae</name>
    <dbReference type="NCBI Taxonomy" id="2320858"/>
    <lineage>
        <taxon>Bacteria</taxon>
        <taxon>Bacillati</taxon>
        <taxon>Bacillota</taxon>
        <taxon>Bacilli</taxon>
        <taxon>Bacillales</taxon>
        <taxon>Caryophanaceae</taxon>
        <taxon>Paenisporosarcina</taxon>
    </lineage>
</organism>
<dbReference type="SUPFAM" id="SSF48163">
    <property type="entry name" value="An anticodon-binding domain of class I aminoacyl-tRNA synthetases"/>
    <property type="match status" value="1"/>
</dbReference>
<dbReference type="PROSITE" id="PS00178">
    <property type="entry name" value="AA_TRNA_LIGASE_I"/>
    <property type="match status" value="1"/>
</dbReference>
<dbReference type="RefSeq" id="WP_119884348.1">
    <property type="nucleotide sequence ID" value="NZ_CP032418.1"/>
</dbReference>
<dbReference type="Gene3D" id="3.40.50.620">
    <property type="entry name" value="HUPs"/>
    <property type="match status" value="1"/>
</dbReference>
<accession>A0A385YUS0</accession>
<feature type="domain" description="Aminoacyl-tRNA synthetase class I anticodon-binding" evidence="13">
    <location>
        <begin position="338"/>
        <end position="484"/>
    </location>
</feature>
<keyword evidence="6 11" id="KW-0547">Nucleotide-binding</keyword>
<keyword evidence="4 11" id="KW-0963">Cytoplasm</keyword>
<dbReference type="PANTHER" id="PTHR43311">
    <property type="entry name" value="GLUTAMATE--TRNA LIGASE"/>
    <property type="match status" value="1"/>
</dbReference>
<comment type="similarity">
    <text evidence="2 11">Belongs to the class-I aminoacyl-tRNA synthetase family. Glutamate--tRNA ligase type 1 subfamily.</text>
</comment>
<comment type="function">
    <text evidence="11">Catalyzes the attachment of glutamate to tRNA(Glu) in a two-step reaction: glutamate is first activated by ATP to form Glu-AMP and then transferred to the acceptor end of tRNA(Glu).</text>
</comment>
<dbReference type="KEGG" id="paek:D3873_12680"/>
<keyword evidence="7 11" id="KW-0067">ATP-binding</keyword>
<comment type="catalytic activity">
    <reaction evidence="10 11">
        <text>tRNA(Glu) + L-glutamate + ATP = L-glutamyl-tRNA(Glu) + AMP + diphosphate</text>
        <dbReference type="Rhea" id="RHEA:23540"/>
        <dbReference type="Rhea" id="RHEA-COMP:9663"/>
        <dbReference type="Rhea" id="RHEA-COMP:9680"/>
        <dbReference type="ChEBI" id="CHEBI:29985"/>
        <dbReference type="ChEBI" id="CHEBI:30616"/>
        <dbReference type="ChEBI" id="CHEBI:33019"/>
        <dbReference type="ChEBI" id="CHEBI:78442"/>
        <dbReference type="ChEBI" id="CHEBI:78520"/>
        <dbReference type="ChEBI" id="CHEBI:456215"/>
        <dbReference type="EC" id="6.1.1.17"/>
    </reaction>
</comment>
<dbReference type="Gene3D" id="1.10.10.350">
    <property type="match status" value="1"/>
</dbReference>
<dbReference type="PRINTS" id="PR00987">
    <property type="entry name" value="TRNASYNTHGLU"/>
</dbReference>
<dbReference type="HAMAP" id="MF_00022">
    <property type="entry name" value="Glu_tRNA_synth_type1"/>
    <property type="match status" value="1"/>
</dbReference>
<reference evidence="15" key="1">
    <citation type="submission" date="2018-09" db="EMBL/GenBank/DDBJ databases">
        <authorList>
            <person name="Zhu H."/>
        </authorList>
    </citation>
    <scope>NUCLEOTIDE SEQUENCE [LARGE SCALE GENOMIC DNA]</scope>
    <source>
        <strain evidence="15">K2R23-3</strain>
    </source>
</reference>
<dbReference type="GO" id="GO:0005829">
    <property type="term" value="C:cytosol"/>
    <property type="evidence" value="ECO:0007669"/>
    <property type="project" value="TreeGrafter"/>
</dbReference>
<comment type="caution">
    <text evidence="11">Lacks conserved residue(s) required for the propagation of feature annotation.</text>
</comment>
<dbReference type="NCBIfam" id="TIGR00464">
    <property type="entry name" value="gltX_bact"/>
    <property type="match status" value="1"/>
</dbReference>
<feature type="binding site" evidence="11">
    <location>
        <position position="256"/>
    </location>
    <ligand>
        <name>ATP</name>
        <dbReference type="ChEBI" id="CHEBI:30616"/>
    </ligand>
</feature>
<comment type="subunit">
    <text evidence="3 11">Monomer.</text>
</comment>
<feature type="domain" description="Glutamyl/glutaminyl-tRNA synthetase class Ib catalytic" evidence="12">
    <location>
        <begin position="4"/>
        <end position="324"/>
    </location>
</feature>
<dbReference type="InterPro" id="IPR004527">
    <property type="entry name" value="Glu-tRNA-ligase_bac/mito"/>
</dbReference>
<dbReference type="Proteomes" id="UP000265725">
    <property type="component" value="Chromosome"/>
</dbReference>
<comment type="subcellular location">
    <subcellularLocation>
        <location evidence="1 11">Cytoplasm</location>
    </subcellularLocation>
</comment>
<proteinExistence type="inferred from homology"/>
<dbReference type="CDD" id="cd00808">
    <property type="entry name" value="GluRS_core"/>
    <property type="match status" value="1"/>
</dbReference>
<evidence type="ECO:0000259" key="13">
    <source>
        <dbReference type="Pfam" id="PF19269"/>
    </source>
</evidence>
<dbReference type="FunFam" id="1.10.10.350:FF:000002">
    <property type="entry name" value="Glutamate--tRNA ligase"/>
    <property type="match status" value="1"/>
</dbReference>
<evidence type="ECO:0000256" key="1">
    <source>
        <dbReference type="ARBA" id="ARBA00004496"/>
    </source>
</evidence>
<evidence type="ECO:0000313" key="15">
    <source>
        <dbReference type="Proteomes" id="UP000265725"/>
    </source>
</evidence>
<keyword evidence="15" id="KW-1185">Reference proteome</keyword>
<dbReference type="AlphaFoldDB" id="A0A385YUS0"/>
<dbReference type="OrthoDB" id="9807503at2"/>
<keyword evidence="8 11" id="KW-0648">Protein biosynthesis</keyword>
<dbReference type="InterPro" id="IPR000924">
    <property type="entry name" value="Glu/Gln-tRNA-synth"/>
</dbReference>
<evidence type="ECO:0000259" key="12">
    <source>
        <dbReference type="Pfam" id="PF00749"/>
    </source>
</evidence>
<feature type="short sequence motif" description="'HIGH' region" evidence="11">
    <location>
        <begin position="11"/>
        <end position="21"/>
    </location>
</feature>
<evidence type="ECO:0000256" key="6">
    <source>
        <dbReference type="ARBA" id="ARBA00022741"/>
    </source>
</evidence>
<evidence type="ECO:0000256" key="4">
    <source>
        <dbReference type="ARBA" id="ARBA00022490"/>
    </source>
</evidence>